<dbReference type="Gene3D" id="1.10.10.10">
    <property type="entry name" value="Winged helix-like DNA-binding domain superfamily/Winged helix DNA-binding domain"/>
    <property type="match status" value="1"/>
</dbReference>
<keyword evidence="2" id="KW-0238">DNA-binding</keyword>
<dbReference type="InterPro" id="IPR008920">
    <property type="entry name" value="TF_FadR/GntR_C"/>
</dbReference>
<evidence type="ECO:0000256" key="3">
    <source>
        <dbReference type="ARBA" id="ARBA00023163"/>
    </source>
</evidence>
<dbReference type="InterPro" id="IPR011711">
    <property type="entry name" value="GntR_C"/>
</dbReference>
<dbReference type="InterPro" id="IPR000524">
    <property type="entry name" value="Tscrpt_reg_HTH_GntR"/>
</dbReference>
<evidence type="ECO:0000313" key="5">
    <source>
        <dbReference type="EMBL" id="GID09465.1"/>
    </source>
</evidence>
<keyword evidence="1" id="KW-0805">Transcription regulation</keyword>
<dbReference type="SMART" id="SM00895">
    <property type="entry name" value="FCD"/>
    <property type="match status" value="1"/>
</dbReference>
<dbReference type="GO" id="GO:0003677">
    <property type="term" value="F:DNA binding"/>
    <property type="evidence" value="ECO:0007669"/>
    <property type="project" value="UniProtKB-KW"/>
</dbReference>
<dbReference type="SUPFAM" id="SSF46785">
    <property type="entry name" value="Winged helix' DNA-binding domain"/>
    <property type="match status" value="1"/>
</dbReference>
<keyword evidence="6" id="KW-1185">Reference proteome</keyword>
<evidence type="ECO:0000256" key="1">
    <source>
        <dbReference type="ARBA" id="ARBA00023015"/>
    </source>
</evidence>
<dbReference type="Proteomes" id="UP000612808">
    <property type="component" value="Unassembled WGS sequence"/>
</dbReference>
<dbReference type="GO" id="GO:0003700">
    <property type="term" value="F:DNA-binding transcription factor activity"/>
    <property type="evidence" value="ECO:0007669"/>
    <property type="project" value="InterPro"/>
</dbReference>
<dbReference type="RefSeq" id="WP_203654294.1">
    <property type="nucleotide sequence ID" value="NZ_BAAAZM010000010.1"/>
</dbReference>
<evidence type="ECO:0000259" key="4">
    <source>
        <dbReference type="PROSITE" id="PS50949"/>
    </source>
</evidence>
<feature type="domain" description="HTH gntR-type" evidence="4">
    <location>
        <begin position="8"/>
        <end position="76"/>
    </location>
</feature>
<sequence length="238" mass="25882">MGEELGRTTVTDALVQRVLRLVHDDGLAAGDRLPSARALAERFAVAVPTVREALARLQATGAVQIHHGSGIYVGSTIEDVFLPNPYQSPVEGQRLVELLEARALIEPDLARRAARRRDTDSVRTLRRLLAEAGQHLEHDDDTLHRLNMRFHCGVAAASGNRVLAGVIEALASVNSVGQQEILRIFDDRARDHEEHREILAAIEAGRPGAAGTLMQRHLDHVRRVVADRLAADPAAGAS</sequence>
<dbReference type="PANTHER" id="PTHR43537">
    <property type="entry name" value="TRANSCRIPTIONAL REGULATOR, GNTR FAMILY"/>
    <property type="match status" value="1"/>
</dbReference>
<evidence type="ECO:0000256" key="2">
    <source>
        <dbReference type="ARBA" id="ARBA00023125"/>
    </source>
</evidence>
<reference evidence="5" key="1">
    <citation type="submission" date="2021-01" db="EMBL/GenBank/DDBJ databases">
        <title>Whole genome shotgun sequence of Actinocatenispora rupis NBRC 107355.</title>
        <authorList>
            <person name="Komaki H."/>
            <person name="Tamura T."/>
        </authorList>
    </citation>
    <scope>NUCLEOTIDE SEQUENCE</scope>
    <source>
        <strain evidence="5">NBRC 107355</strain>
    </source>
</reference>
<dbReference type="Pfam" id="PF00392">
    <property type="entry name" value="GntR"/>
    <property type="match status" value="1"/>
</dbReference>
<dbReference type="InterPro" id="IPR036390">
    <property type="entry name" value="WH_DNA-bd_sf"/>
</dbReference>
<dbReference type="PANTHER" id="PTHR43537:SF5">
    <property type="entry name" value="UXU OPERON TRANSCRIPTIONAL REGULATOR"/>
    <property type="match status" value="1"/>
</dbReference>
<dbReference type="Pfam" id="PF07729">
    <property type="entry name" value="FCD"/>
    <property type="match status" value="1"/>
</dbReference>
<comment type="caution">
    <text evidence="5">The sequence shown here is derived from an EMBL/GenBank/DDBJ whole genome shotgun (WGS) entry which is preliminary data.</text>
</comment>
<proteinExistence type="predicted"/>
<dbReference type="InterPro" id="IPR036388">
    <property type="entry name" value="WH-like_DNA-bd_sf"/>
</dbReference>
<evidence type="ECO:0000313" key="6">
    <source>
        <dbReference type="Proteomes" id="UP000612808"/>
    </source>
</evidence>
<dbReference type="CDD" id="cd07377">
    <property type="entry name" value="WHTH_GntR"/>
    <property type="match status" value="1"/>
</dbReference>
<gene>
    <name evidence="5" type="ORF">Aru02nite_03540</name>
</gene>
<protein>
    <submittedName>
        <fullName evidence="5">GntR family transcriptional regulator</fullName>
    </submittedName>
</protein>
<organism evidence="5 6">
    <name type="scientific">Actinocatenispora rupis</name>
    <dbReference type="NCBI Taxonomy" id="519421"/>
    <lineage>
        <taxon>Bacteria</taxon>
        <taxon>Bacillati</taxon>
        <taxon>Actinomycetota</taxon>
        <taxon>Actinomycetes</taxon>
        <taxon>Micromonosporales</taxon>
        <taxon>Micromonosporaceae</taxon>
        <taxon>Actinocatenispora</taxon>
    </lineage>
</organism>
<dbReference type="PROSITE" id="PS50949">
    <property type="entry name" value="HTH_GNTR"/>
    <property type="match status" value="1"/>
</dbReference>
<dbReference type="SMART" id="SM00345">
    <property type="entry name" value="HTH_GNTR"/>
    <property type="match status" value="1"/>
</dbReference>
<accession>A0A8J3IVQ5</accession>
<name>A0A8J3IVQ5_9ACTN</name>
<dbReference type="Gene3D" id="1.20.120.530">
    <property type="entry name" value="GntR ligand-binding domain-like"/>
    <property type="match status" value="1"/>
</dbReference>
<dbReference type="EMBL" id="BOMB01000001">
    <property type="protein sequence ID" value="GID09465.1"/>
    <property type="molecule type" value="Genomic_DNA"/>
</dbReference>
<dbReference type="AlphaFoldDB" id="A0A8J3IVQ5"/>
<dbReference type="SUPFAM" id="SSF48008">
    <property type="entry name" value="GntR ligand-binding domain-like"/>
    <property type="match status" value="1"/>
</dbReference>
<keyword evidence="3" id="KW-0804">Transcription</keyword>